<dbReference type="EMBL" id="LR902487">
    <property type="protein sequence ID" value="CAD7250625.1"/>
    <property type="molecule type" value="Genomic_DNA"/>
</dbReference>
<dbReference type="PRINTS" id="PR01078">
    <property type="entry name" value="AMINACHANNEL"/>
</dbReference>
<protein>
    <submittedName>
        <fullName evidence="13">Uncharacterized protein</fullName>
    </submittedName>
</protein>
<evidence type="ECO:0000256" key="11">
    <source>
        <dbReference type="ARBA" id="ARBA00023303"/>
    </source>
</evidence>
<evidence type="ECO:0000256" key="4">
    <source>
        <dbReference type="ARBA" id="ARBA00022461"/>
    </source>
</evidence>
<evidence type="ECO:0000256" key="8">
    <source>
        <dbReference type="ARBA" id="ARBA00023065"/>
    </source>
</evidence>
<evidence type="ECO:0000256" key="3">
    <source>
        <dbReference type="ARBA" id="ARBA00022448"/>
    </source>
</evidence>
<keyword evidence="4 12" id="KW-0894">Sodium channel</keyword>
<dbReference type="Proteomes" id="UP000677054">
    <property type="component" value="Unassembled WGS sequence"/>
</dbReference>
<reference evidence="13" key="1">
    <citation type="submission" date="2020-11" db="EMBL/GenBank/DDBJ databases">
        <authorList>
            <person name="Tran Van P."/>
        </authorList>
    </citation>
    <scope>NUCLEOTIDE SEQUENCE</scope>
</reference>
<dbReference type="GO" id="GO:0015280">
    <property type="term" value="F:ligand-gated sodium channel activity"/>
    <property type="evidence" value="ECO:0007669"/>
    <property type="project" value="TreeGrafter"/>
</dbReference>
<dbReference type="AlphaFoldDB" id="A0A7R9AAM1"/>
<keyword evidence="11 12" id="KW-0407">Ion channel</keyword>
<gene>
    <name evidence="13" type="ORF">DSTB1V02_LOCUS10395</name>
</gene>
<evidence type="ECO:0000256" key="2">
    <source>
        <dbReference type="ARBA" id="ARBA00007193"/>
    </source>
</evidence>
<keyword evidence="3 12" id="KW-0813">Transport</keyword>
<keyword evidence="6" id="KW-1133">Transmembrane helix</keyword>
<dbReference type="OrthoDB" id="6502088at2759"/>
<keyword evidence="7" id="KW-0915">Sodium</keyword>
<dbReference type="EMBL" id="CAJPEV010002970">
    <property type="protein sequence ID" value="CAG0898561.1"/>
    <property type="molecule type" value="Genomic_DNA"/>
</dbReference>
<keyword evidence="14" id="KW-1185">Reference proteome</keyword>
<dbReference type="InterPro" id="IPR001873">
    <property type="entry name" value="ENaC"/>
</dbReference>
<evidence type="ECO:0000313" key="14">
    <source>
        <dbReference type="Proteomes" id="UP000677054"/>
    </source>
</evidence>
<evidence type="ECO:0000256" key="9">
    <source>
        <dbReference type="ARBA" id="ARBA00023136"/>
    </source>
</evidence>
<dbReference type="PANTHER" id="PTHR11690:SF248">
    <property type="entry name" value="PICKPOCKET 17, ISOFORM A"/>
    <property type="match status" value="1"/>
</dbReference>
<dbReference type="Pfam" id="PF00858">
    <property type="entry name" value="ASC"/>
    <property type="match status" value="1"/>
</dbReference>
<accession>A0A7R9AAM1</accession>
<evidence type="ECO:0000256" key="1">
    <source>
        <dbReference type="ARBA" id="ARBA00004141"/>
    </source>
</evidence>
<dbReference type="PANTHER" id="PTHR11690">
    <property type="entry name" value="AMILORIDE-SENSITIVE SODIUM CHANNEL-RELATED"/>
    <property type="match status" value="1"/>
</dbReference>
<evidence type="ECO:0000256" key="5">
    <source>
        <dbReference type="ARBA" id="ARBA00022692"/>
    </source>
</evidence>
<dbReference type="Gene3D" id="2.60.470.10">
    <property type="entry name" value="Acid-sensing ion channels like domains"/>
    <property type="match status" value="1"/>
</dbReference>
<name>A0A7R9AAM1_9CRUS</name>
<evidence type="ECO:0000256" key="10">
    <source>
        <dbReference type="ARBA" id="ARBA00023201"/>
    </source>
</evidence>
<evidence type="ECO:0000256" key="6">
    <source>
        <dbReference type="ARBA" id="ARBA00022989"/>
    </source>
</evidence>
<sequence>MTYGIVDVIEAYMSGAKTTTTQMEPREILPFPTVTICPQSKEHERSYDFSGFFGPMEQIIMWDDENFQQLAGLDDPMADLPFSFYGENRTADDDGMQETCIRPFAAGSHDSLSMLGFVEEQLGPNKYVLDGYSGLKQTSSLKPILYCSFNEGPCHDGDFEYMELHSRGNCFTFNSDRKKYVRRNTPSNSGFNESWDPWQGLRLVLAPYSMRPTSIGGYTVFVWRPGGEDYALDEGADAKLGAVSYVGLKMVEFQRLRPEFGGDCAPDSYLRLRFDPEVFVVTNETVYSKEVCRDYCIASRLLQEYSHGQSEVDCLPFSYSSLLTNNEIPTCAQREHFILCFLCPVLVHIHSSWFHFYMPRARRAHPYVGVRVSSDVSSVGSSVVSPSWSPRLSPMGVFSMGPPKNSPLKNWSSYPTPSDCSVMVSSDLRPIFAEEMDVRLILREPDAFRREREALDNLAQLWGTHYYIISVFDLRRVVAEPVERKWSSWSKWTRSRCEAHMVDEAILAMPLRVAGRRTTPDSLSTLLIGTLVTSTQLKLSSWSKWTRSRCEAHMVDEAILALPPRQWYLSCTIGEWWGHHCRIWAADHHGFPENHRPTPRKDIIYGHSVVPTWGNLASNGMEMETGMKTAVVSELSGGGLLWADVLRAVIGSYFRFSVGFNESHSLADSPALTDASRCLSLRKNLHRYRPM</sequence>
<comment type="subcellular location">
    <subcellularLocation>
        <location evidence="1">Membrane</location>
        <topology evidence="1">Multi-pass membrane protein</topology>
    </subcellularLocation>
</comment>
<proteinExistence type="inferred from homology"/>
<keyword evidence="10 12" id="KW-0739">Sodium transport</keyword>
<evidence type="ECO:0000313" key="13">
    <source>
        <dbReference type="EMBL" id="CAD7250625.1"/>
    </source>
</evidence>
<keyword evidence="9" id="KW-0472">Membrane</keyword>
<keyword evidence="5 12" id="KW-0812">Transmembrane</keyword>
<keyword evidence="8 12" id="KW-0406">Ion transport</keyword>
<evidence type="ECO:0000256" key="7">
    <source>
        <dbReference type="ARBA" id="ARBA00023053"/>
    </source>
</evidence>
<comment type="similarity">
    <text evidence="2 12">Belongs to the amiloride-sensitive sodium channel (TC 1.A.6) family.</text>
</comment>
<dbReference type="GO" id="GO:0005886">
    <property type="term" value="C:plasma membrane"/>
    <property type="evidence" value="ECO:0007669"/>
    <property type="project" value="TreeGrafter"/>
</dbReference>
<evidence type="ECO:0000256" key="12">
    <source>
        <dbReference type="RuleBase" id="RU000679"/>
    </source>
</evidence>
<organism evidence="13">
    <name type="scientific">Darwinula stevensoni</name>
    <dbReference type="NCBI Taxonomy" id="69355"/>
    <lineage>
        <taxon>Eukaryota</taxon>
        <taxon>Metazoa</taxon>
        <taxon>Ecdysozoa</taxon>
        <taxon>Arthropoda</taxon>
        <taxon>Crustacea</taxon>
        <taxon>Oligostraca</taxon>
        <taxon>Ostracoda</taxon>
        <taxon>Podocopa</taxon>
        <taxon>Podocopida</taxon>
        <taxon>Darwinulocopina</taxon>
        <taxon>Darwinuloidea</taxon>
        <taxon>Darwinulidae</taxon>
        <taxon>Darwinula</taxon>
    </lineage>
</organism>